<feature type="coiled-coil region" evidence="1">
    <location>
        <begin position="739"/>
        <end position="785"/>
    </location>
</feature>
<dbReference type="VEuPathDB" id="FungiDB:RhiirFUN_025278"/>
<dbReference type="Proteomes" id="UP000234323">
    <property type="component" value="Unassembled WGS sequence"/>
</dbReference>
<dbReference type="VEuPathDB" id="FungiDB:RhiirFUN_025280"/>
<evidence type="ECO:0000256" key="1">
    <source>
        <dbReference type="SAM" id="Coils"/>
    </source>
</evidence>
<gene>
    <name evidence="2" type="ORF">RhiirA4_423746</name>
</gene>
<comment type="caution">
    <text evidence="2">The sequence shown here is derived from an EMBL/GenBank/DDBJ whole genome shotgun (WGS) entry which is preliminary data.</text>
</comment>
<dbReference type="VEuPathDB" id="FungiDB:RhiirA1_542299"/>
<dbReference type="VEuPathDB" id="FungiDB:FUN_022863"/>
<protein>
    <submittedName>
        <fullName evidence="2">Uncharacterized protein</fullName>
    </submittedName>
</protein>
<accession>A0A2I1GUX6</accession>
<organism evidence="2 3">
    <name type="scientific">Rhizophagus irregularis</name>
    <dbReference type="NCBI Taxonomy" id="588596"/>
    <lineage>
        <taxon>Eukaryota</taxon>
        <taxon>Fungi</taxon>
        <taxon>Fungi incertae sedis</taxon>
        <taxon>Mucoromycota</taxon>
        <taxon>Glomeromycotina</taxon>
        <taxon>Glomeromycetes</taxon>
        <taxon>Glomerales</taxon>
        <taxon>Glomeraceae</taxon>
        <taxon>Rhizophagus</taxon>
    </lineage>
</organism>
<evidence type="ECO:0000313" key="2">
    <source>
        <dbReference type="EMBL" id="PKY50443.1"/>
    </source>
</evidence>
<reference evidence="2 3" key="1">
    <citation type="submission" date="2015-10" db="EMBL/GenBank/DDBJ databases">
        <title>Genome analyses suggest a sexual origin of heterokaryosis in a supposedly ancient asexual fungus.</title>
        <authorList>
            <person name="Ropars J."/>
            <person name="Sedzielewska K."/>
            <person name="Noel J."/>
            <person name="Charron P."/>
            <person name="Farinelli L."/>
            <person name="Marton T."/>
            <person name="Kruger M."/>
            <person name="Pelin A."/>
            <person name="Brachmann A."/>
            <person name="Corradi N."/>
        </authorList>
    </citation>
    <scope>NUCLEOTIDE SEQUENCE [LARGE SCALE GENOMIC DNA]</scope>
    <source>
        <strain evidence="2 3">A4</strain>
    </source>
</reference>
<keyword evidence="1" id="KW-0175">Coiled coil</keyword>
<proteinExistence type="predicted"/>
<evidence type="ECO:0000313" key="3">
    <source>
        <dbReference type="Proteomes" id="UP000234323"/>
    </source>
</evidence>
<sequence length="790" mass="91903">MQFDDVYDLIKDNGDNIIDLTYDNNLEVIETQIKDKTIDFNQNDEIYLLTECLRVNEIRYTIFPMEYPPTSLEGIAVCYNIENWGSYEPAFENIQYMTGKPMGGGEKPIWSSYLNCNVKKYYRTCTGVKHCMFLKDSIKNSTHTEVDMNKDLTQHNNEIARLQKSKEAKTYTKYLATLELKCPYNKSNCLGDFVVQKRSNNDPNATDMWFIGCSRWWEKEAGKGKHFFQRLKEDIDPILLGKLFNRESINLANEADSCSVVLSTKSHSTKCGFLHQYTNGGMEEGKIIKKGCNVIFYKLIPYDLKKTPYVILVSKGIHIHPPPPPGRTPQEVTYKLKVMIETAHEDLIDISPRKLISSNLIKATFGTEYLSQVHASLNDIDKLRCLISKVQKEHNPYGQGILDLTYDIWKGKEEYKDYVQQAGVFTDGQIIVICMSEKQAKAWVSLDYFEIDLTFKRVQGDINEFEVNCYNECYKIALTYTRVFTNITNATSYERMFSLLFNWIIQLTGSNPKIFHIDNTGWKCILGDLDRAQAKGLGLALNRLYPNLTWEEHLTHIFKSCRIHYNRNIKNNKYPNNVKQLMYEYPNANTIERVEEIIQELKNSQEPNINDWILFYTISWVRASLNILYSFISEDTWYMSPDNTNVAESCHANENQDGKSLSLEVAILRAKKYDERNFVTCQTQDQYGIRKTGKDHRVVMREKQAMCRSMKRGQSSNKVESFTTQKGNKSRKVAKTHVIDDLEKEKQMISLKEKKLELEEKELKLEKEKLELEKERLELLKSKRELGFTE</sequence>
<name>A0A2I1GUX6_9GLOM</name>
<dbReference type="EMBL" id="LLXI01000878">
    <property type="protein sequence ID" value="PKY50443.1"/>
    <property type="molecule type" value="Genomic_DNA"/>
</dbReference>
<dbReference type="AlphaFoldDB" id="A0A2I1GUX6"/>
<keyword evidence="3" id="KW-1185">Reference proteome</keyword>